<proteinExistence type="predicted"/>
<dbReference type="RefSeq" id="WP_095604732.1">
    <property type="nucleotide sequence ID" value="NZ_NSKE01000001.1"/>
</dbReference>
<dbReference type="InterPro" id="IPR036378">
    <property type="entry name" value="FAS1_dom_sf"/>
</dbReference>
<dbReference type="AlphaFoldDB" id="A0A2A2GEY6"/>
<dbReference type="PANTHER" id="PTHR10900">
    <property type="entry name" value="PERIOSTIN-RELATED"/>
    <property type="match status" value="1"/>
</dbReference>
<dbReference type="InterPro" id="IPR050904">
    <property type="entry name" value="Adhesion/Biosynth-related"/>
</dbReference>
<dbReference type="Pfam" id="PF02469">
    <property type="entry name" value="Fasciclin"/>
    <property type="match status" value="1"/>
</dbReference>
<dbReference type="SUPFAM" id="SSF82153">
    <property type="entry name" value="FAS1 domain"/>
    <property type="match status" value="1"/>
</dbReference>
<dbReference type="Proteomes" id="UP000218831">
    <property type="component" value="Unassembled WGS sequence"/>
</dbReference>
<feature type="domain" description="FAS1" evidence="2">
    <location>
        <begin position="25"/>
        <end position="148"/>
    </location>
</feature>
<accession>A0A2A2GEY6</accession>
<keyword evidence="1" id="KW-0732">Signal</keyword>
<gene>
    <name evidence="3" type="ORF">CK503_00020</name>
</gene>
<protein>
    <recommendedName>
        <fullName evidence="2">FAS1 domain-containing protein</fullName>
    </recommendedName>
</protein>
<evidence type="ECO:0000313" key="3">
    <source>
        <dbReference type="EMBL" id="PAU95487.1"/>
    </source>
</evidence>
<dbReference type="PROSITE" id="PS50213">
    <property type="entry name" value="FAS1"/>
    <property type="match status" value="1"/>
</dbReference>
<feature type="chain" id="PRO_5013353517" description="FAS1 domain-containing protein" evidence="1">
    <location>
        <begin position="26"/>
        <end position="149"/>
    </location>
</feature>
<dbReference type="Gene3D" id="2.30.180.10">
    <property type="entry name" value="FAS1 domain"/>
    <property type="match status" value="1"/>
</dbReference>
<evidence type="ECO:0000313" key="4">
    <source>
        <dbReference type="Proteomes" id="UP000218831"/>
    </source>
</evidence>
<dbReference type="GO" id="GO:0005615">
    <property type="term" value="C:extracellular space"/>
    <property type="evidence" value="ECO:0007669"/>
    <property type="project" value="TreeGrafter"/>
</dbReference>
<keyword evidence="4" id="KW-1185">Reference proteome</keyword>
<name>A0A2A2GEY6_9BACT</name>
<evidence type="ECO:0000256" key="1">
    <source>
        <dbReference type="SAM" id="SignalP"/>
    </source>
</evidence>
<sequence>MKYFQKIFRFALTLSLLIAFSDVHAQSILEKLKSNSQTSQFAQALENTGVDNRINQAGPFTVFAPTNAAFDKLSVGQKSDSNLLLNHILTGMATERSLRAMSDITCLSGKTISVQNKNSTNLTIESNRISVSNIKTSNGVIHIIDGVIK</sequence>
<evidence type="ECO:0000259" key="2">
    <source>
        <dbReference type="PROSITE" id="PS50213"/>
    </source>
</evidence>
<reference evidence="3 4" key="1">
    <citation type="submission" date="2017-08" db="EMBL/GenBank/DDBJ databases">
        <title>Aliifodinibius alkalisoli sp. nov., isolated from saline alkaline soil.</title>
        <authorList>
            <person name="Liu D."/>
            <person name="Zhang G."/>
        </authorList>
    </citation>
    <scope>NUCLEOTIDE SEQUENCE [LARGE SCALE GENOMIC DNA]</scope>
    <source>
        <strain evidence="3 4">WN023</strain>
    </source>
</reference>
<feature type="signal peptide" evidence="1">
    <location>
        <begin position="1"/>
        <end position="25"/>
    </location>
</feature>
<dbReference type="EMBL" id="NSKE01000001">
    <property type="protein sequence ID" value="PAU95487.1"/>
    <property type="molecule type" value="Genomic_DNA"/>
</dbReference>
<dbReference type="SMART" id="SM00554">
    <property type="entry name" value="FAS1"/>
    <property type="match status" value="1"/>
</dbReference>
<organism evidence="3 4">
    <name type="scientific">Fodinibius salipaludis</name>
    <dbReference type="NCBI Taxonomy" id="2032627"/>
    <lineage>
        <taxon>Bacteria</taxon>
        <taxon>Pseudomonadati</taxon>
        <taxon>Balneolota</taxon>
        <taxon>Balneolia</taxon>
        <taxon>Balneolales</taxon>
        <taxon>Balneolaceae</taxon>
        <taxon>Fodinibius</taxon>
    </lineage>
</organism>
<dbReference type="InterPro" id="IPR000782">
    <property type="entry name" value="FAS1_domain"/>
</dbReference>
<comment type="caution">
    <text evidence="3">The sequence shown here is derived from an EMBL/GenBank/DDBJ whole genome shotgun (WGS) entry which is preliminary data.</text>
</comment>
<dbReference type="PANTHER" id="PTHR10900:SF77">
    <property type="entry name" value="FI19380P1"/>
    <property type="match status" value="1"/>
</dbReference>
<dbReference type="OrthoDB" id="9800666at2"/>